<dbReference type="InterPro" id="IPR000182">
    <property type="entry name" value="GNAT_dom"/>
</dbReference>
<dbReference type="Pfam" id="PF00583">
    <property type="entry name" value="Acetyltransf_1"/>
    <property type="match status" value="1"/>
</dbReference>
<accession>A0A6C0GW78</accession>
<keyword evidence="1 4" id="KW-0808">Transferase</keyword>
<protein>
    <submittedName>
        <fullName evidence="4">GNAT family N-acetyltransferase</fullName>
    </submittedName>
</protein>
<evidence type="ECO:0000256" key="2">
    <source>
        <dbReference type="ARBA" id="ARBA00023315"/>
    </source>
</evidence>
<evidence type="ECO:0000313" key="5">
    <source>
        <dbReference type="Proteomes" id="UP000480178"/>
    </source>
</evidence>
<organism evidence="4 5">
    <name type="scientific">Rhodocytophaga rosea</name>
    <dbReference type="NCBI Taxonomy" id="2704465"/>
    <lineage>
        <taxon>Bacteria</taxon>
        <taxon>Pseudomonadati</taxon>
        <taxon>Bacteroidota</taxon>
        <taxon>Cytophagia</taxon>
        <taxon>Cytophagales</taxon>
        <taxon>Rhodocytophagaceae</taxon>
        <taxon>Rhodocytophaga</taxon>
    </lineage>
</organism>
<dbReference type="InterPro" id="IPR016181">
    <property type="entry name" value="Acyl_CoA_acyltransferase"/>
</dbReference>
<name>A0A6C0GW78_9BACT</name>
<keyword evidence="5" id="KW-1185">Reference proteome</keyword>
<dbReference type="SUPFAM" id="SSF55729">
    <property type="entry name" value="Acyl-CoA N-acyltransferases (Nat)"/>
    <property type="match status" value="1"/>
</dbReference>
<dbReference type="InterPro" id="IPR051556">
    <property type="entry name" value="N-term/lysine_N-AcTrnsfr"/>
</dbReference>
<feature type="domain" description="N-acetyltransferase" evidence="3">
    <location>
        <begin position="3"/>
        <end position="150"/>
    </location>
</feature>
<sequence>MAIEIRKLEKQDLDTFIALIRVFEDVFEMKNFTMPDEKYLQALLAKDSFFIFVALSDGEVVGGLTAYTLEQYYSTKPLVYIYDLAVTTQLQRQGIGRKLMASINEYCKNTGVEEVFVQADEVDDYALEFYQATGGIAEKVVHFNYPLNTK</sequence>
<dbReference type="KEGG" id="rhoz:GXP67_18375"/>
<dbReference type="CDD" id="cd04301">
    <property type="entry name" value="NAT_SF"/>
    <property type="match status" value="1"/>
</dbReference>
<reference evidence="4 5" key="1">
    <citation type="submission" date="2020-01" db="EMBL/GenBank/DDBJ databases">
        <authorList>
            <person name="Kim M.K."/>
        </authorList>
    </citation>
    <scope>NUCLEOTIDE SEQUENCE [LARGE SCALE GENOMIC DNA]</scope>
    <source>
        <strain evidence="4 5">172606-1</strain>
    </source>
</reference>
<dbReference type="Gene3D" id="3.40.630.30">
    <property type="match status" value="1"/>
</dbReference>
<gene>
    <name evidence="4" type="ORF">GXP67_18375</name>
</gene>
<dbReference type="PANTHER" id="PTHR42919">
    <property type="entry name" value="N-ALPHA-ACETYLTRANSFERASE"/>
    <property type="match status" value="1"/>
</dbReference>
<dbReference type="GO" id="GO:0016747">
    <property type="term" value="F:acyltransferase activity, transferring groups other than amino-acyl groups"/>
    <property type="evidence" value="ECO:0007669"/>
    <property type="project" value="InterPro"/>
</dbReference>
<dbReference type="Proteomes" id="UP000480178">
    <property type="component" value="Chromosome"/>
</dbReference>
<dbReference type="PANTHER" id="PTHR42919:SF8">
    <property type="entry name" value="N-ALPHA-ACETYLTRANSFERASE 50"/>
    <property type="match status" value="1"/>
</dbReference>
<dbReference type="PROSITE" id="PS51186">
    <property type="entry name" value="GNAT"/>
    <property type="match status" value="1"/>
</dbReference>
<evidence type="ECO:0000313" key="4">
    <source>
        <dbReference type="EMBL" id="QHT72074.1"/>
    </source>
</evidence>
<dbReference type="EMBL" id="CP048222">
    <property type="protein sequence ID" value="QHT72074.1"/>
    <property type="molecule type" value="Genomic_DNA"/>
</dbReference>
<keyword evidence="2" id="KW-0012">Acyltransferase</keyword>
<evidence type="ECO:0000256" key="1">
    <source>
        <dbReference type="ARBA" id="ARBA00022679"/>
    </source>
</evidence>
<evidence type="ECO:0000259" key="3">
    <source>
        <dbReference type="PROSITE" id="PS51186"/>
    </source>
</evidence>
<dbReference type="AlphaFoldDB" id="A0A6C0GW78"/>
<proteinExistence type="predicted"/>